<gene>
    <name evidence="3" type="ORF">HF526_11460</name>
</gene>
<keyword evidence="1" id="KW-0812">Transmembrane</keyword>
<feature type="domain" description="NodB homology" evidence="2">
    <location>
        <begin position="95"/>
        <end position="273"/>
    </location>
</feature>
<dbReference type="PANTHER" id="PTHR10587:SF137">
    <property type="entry name" value="4-DEOXY-4-FORMAMIDO-L-ARABINOSE-PHOSPHOUNDECAPRENOL DEFORMYLASE ARND-RELATED"/>
    <property type="match status" value="1"/>
</dbReference>
<proteinExistence type="predicted"/>
<keyword evidence="4" id="KW-1185">Reference proteome</keyword>
<dbReference type="SUPFAM" id="SSF88713">
    <property type="entry name" value="Glycoside hydrolase/deacetylase"/>
    <property type="match status" value="1"/>
</dbReference>
<evidence type="ECO:0000313" key="4">
    <source>
        <dbReference type="Proteomes" id="UP000820669"/>
    </source>
</evidence>
<sequence>MRRFVAFASPHVNGCVTRCPIYRDRNSQCLTVTEDAVLGTESRHRIVLALIAGPAVVLIAWFVAPEPAEAASAQPSVGQSAVQATVLTTVQGDGRRVALTFDDGPDPTSTPMVLTLLARYDAVGTFCMIGTQVQANLALARRVAAAGMRICSHSRTHDLQLGTRPVSRMTAEITDVGQRLPGITVRYFRAPGGNWTPTLQAAAARNGLQPLGWSVDPQDWRRPGMSAIVTRVEQHVRPGSIILMHDGGGPRDQTVAALGQLLPWLTAQGYGFAFPTP</sequence>
<dbReference type="EMBL" id="JAAXLA010000017">
    <property type="protein sequence ID" value="NMH97923.1"/>
    <property type="molecule type" value="Genomic_DNA"/>
</dbReference>
<evidence type="ECO:0000259" key="2">
    <source>
        <dbReference type="PROSITE" id="PS51677"/>
    </source>
</evidence>
<dbReference type="PANTHER" id="PTHR10587">
    <property type="entry name" value="GLYCOSYL TRANSFERASE-RELATED"/>
    <property type="match status" value="1"/>
</dbReference>
<keyword evidence="1" id="KW-1133">Transmembrane helix</keyword>
<dbReference type="PROSITE" id="PS51677">
    <property type="entry name" value="NODB"/>
    <property type="match status" value="1"/>
</dbReference>
<evidence type="ECO:0000313" key="3">
    <source>
        <dbReference type="EMBL" id="NMH97923.1"/>
    </source>
</evidence>
<protein>
    <submittedName>
        <fullName evidence="3">Polysaccharide deacetylase family protein</fullName>
    </submittedName>
</protein>
<dbReference type="InterPro" id="IPR002509">
    <property type="entry name" value="NODB_dom"/>
</dbReference>
<keyword evidence="1" id="KW-0472">Membrane</keyword>
<dbReference type="Proteomes" id="UP000820669">
    <property type="component" value="Unassembled WGS sequence"/>
</dbReference>
<comment type="caution">
    <text evidence="3">The sequence shown here is derived from an EMBL/GenBank/DDBJ whole genome shotgun (WGS) entry which is preliminary data.</text>
</comment>
<accession>A0ABX1SBQ2</accession>
<dbReference type="InterPro" id="IPR011330">
    <property type="entry name" value="Glyco_hydro/deAcase_b/a-brl"/>
</dbReference>
<feature type="transmembrane region" description="Helical" evidence="1">
    <location>
        <begin position="46"/>
        <end position="64"/>
    </location>
</feature>
<dbReference type="CDD" id="cd10917">
    <property type="entry name" value="CE4_NodB_like_6s_7s"/>
    <property type="match status" value="1"/>
</dbReference>
<evidence type="ECO:0000256" key="1">
    <source>
        <dbReference type="SAM" id="Phobius"/>
    </source>
</evidence>
<reference evidence="3 4" key="1">
    <citation type="submission" date="2020-04" db="EMBL/GenBank/DDBJ databases">
        <authorList>
            <person name="Klaysubun C."/>
            <person name="Duangmal K."/>
            <person name="Lipun K."/>
        </authorList>
    </citation>
    <scope>NUCLEOTIDE SEQUENCE [LARGE SCALE GENOMIC DNA]</scope>
    <source>
        <strain evidence="3 4">K10HN5</strain>
    </source>
</reference>
<dbReference type="InterPro" id="IPR050248">
    <property type="entry name" value="Polysacc_deacetylase_ArnD"/>
</dbReference>
<name>A0ABX1SBQ2_9PSEU</name>
<dbReference type="Gene3D" id="3.20.20.370">
    <property type="entry name" value="Glycoside hydrolase/deacetylase"/>
    <property type="match status" value="1"/>
</dbReference>
<dbReference type="Pfam" id="PF01522">
    <property type="entry name" value="Polysacc_deac_1"/>
    <property type="match status" value="1"/>
</dbReference>
<organism evidence="3 4">
    <name type="scientific">Pseudonocardia acidicola</name>
    <dbReference type="NCBI Taxonomy" id="2724939"/>
    <lineage>
        <taxon>Bacteria</taxon>
        <taxon>Bacillati</taxon>
        <taxon>Actinomycetota</taxon>
        <taxon>Actinomycetes</taxon>
        <taxon>Pseudonocardiales</taxon>
        <taxon>Pseudonocardiaceae</taxon>
        <taxon>Pseudonocardia</taxon>
    </lineage>
</organism>